<comment type="caution">
    <text evidence="1">The sequence shown here is derived from an EMBL/GenBank/DDBJ whole genome shotgun (WGS) entry which is preliminary data.</text>
</comment>
<name>A0ABP6YXI1_9ACTN</name>
<gene>
    <name evidence="1" type="ORF">GCM10022295_87780</name>
</gene>
<evidence type="ECO:0000313" key="2">
    <source>
        <dbReference type="Proteomes" id="UP001500707"/>
    </source>
</evidence>
<dbReference type="EMBL" id="BAABCE010000029">
    <property type="protein sequence ID" value="GAA3592641.1"/>
    <property type="molecule type" value="Genomic_DNA"/>
</dbReference>
<dbReference type="RefSeq" id="WP_346186511.1">
    <property type="nucleotide sequence ID" value="NZ_BAABCE010000029.1"/>
</dbReference>
<organism evidence="1 2">
    <name type="scientific">Streptomyces osmaniensis</name>
    <dbReference type="NCBI Taxonomy" id="593134"/>
    <lineage>
        <taxon>Bacteria</taxon>
        <taxon>Bacillati</taxon>
        <taxon>Actinomycetota</taxon>
        <taxon>Actinomycetes</taxon>
        <taxon>Kitasatosporales</taxon>
        <taxon>Streptomycetaceae</taxon>
        <taxon>Streptomyces</taxon>
    </lineage>
</organism>
<dbReference type="Proteomes" id="UP001500707">
    <property type="component" value="Unassembled WGS sequence"/>
</dbReference>
<protein>
    <submittedName>
        <fullName evidence="1">Uncharacterized protein</fullName>
    </submittedName>
</protein>
<accession>A0ABP6YXI1</accession>
<sequence>MPQFTEGQYVSWDHHRDGVTTVQLTTVDRFNITYRSTDDHREIVEATAFRSLAEKTADWRPATEAEAAAFKARFRPAPENWN</sequence>
<keyword evidence="2" id="KW-1185">Reference proteome</keyword>
<proteinExistence type="predicted"/>
<evidence type="ECO:0000313" key="1">
    <source>
        <dbReference type="EMBL" id="GAA3592641.1"/>
    </source>
</evidence>
<reference evidence="2" key="1">
    <citation type="journal article" date="2019" name="Int. J. Syst. Evol. Microbiol.">
        <title>The Global Catalogue of Microorganisms (GCM) 10K type strain sequencing project: providing services to taxonomists for standard genome sequencing and annotation.</title>
        <authorList>
            <consortium name="The Broad Institute Genomics Platform"/>
            <consortium name="The Broad Institute Genome Sequencing Center for Infectious Disease"/>
            <person name="Wu L."/>
            <person name="Ma J."/>
        </authorList>
    </citation>
    <scope>NUCLEOTIDE SEQUENCE [LARGE SCALE GENOMIC DNA]</scope>
    <source>
        <strain evidence="2">JCM 17656</strain>
    </source>
</reference>